<evidence type="ECO:0000313" key="5">
    <source>
        <dbReference type="EMBL" id="PRX96741.1"/>
    </source>
</evidence>
<feature type="domain" description="F5/8 type C" evidence="4">
    <location>
        <begin position="458"/>
        <end position="596"/>
    </location>
</feature>
<name>A0A2T0PYZ2_9ACTN</name>
<dbReference type="EMBL" id="PVZC01000007">
    <property type="protein sequence ID" value="PRX96741.1"/>
    <property type="molecule type" value="Genomic_DNA"/>
</dbReference>
<keyword evidence="6" id="KW-1185">Reference proteome</keyword>
<organism evidence="5 6">
    <name type="scientific">Allonocardiopsis opalescens</name>
    <dbReference type="NCBI Taxonomy" id="1144618"/>
    <lineage>
        <taxon>Bacteria</taxon>
        <taxon>Bacillati</taxon>
        <taxon>Actinomycetota</taxon>
        <taxon>Actinomycetes</taxon>
        <taxon>Streptosporangiales</taxon>
        <taxon>Allonocardiopsis</taxon>
    </lineage>
</organism>
<accession>A0A2T0PYZ2</accession>
<keyword evidence="3" id="KW-0732">Signal</keyword>
<feature type="signal peptide" evidence="3">
    <location>
        <begin position="1"/>
        <end position="39"/>
    </location>
</feature>
<dbReference type="PANTHER" id="PTHR43730">
    <property type="entry name" value="BETA-MANNOSIDASE"/>
    <property type="match status" value="1"/>
</dbReference>
<dbReference type="Gene3D" id="3.20.20.80">
    <property type="entry name" value="Glycosidases"/>
    <property type="match status" value="1"/>
</dbReference>
<dbReference type="InterPro" id="IPR008979">
    <property type="entry name" value="Galactose-bd-like_sf"/>
</dbReference>
<dbReference type="Proteomes" id="UP000237846">
    <property type="component" value="Unassembled WGS sequence"/>
</dbReference>
<keyword evidence="1" id="KW-0378">Hydrolase</keyword>
<comment type="caution">
    <text evidence="5">The sequence shown here is derived from an EMBL/GenBank/DDBJ whole genome shotgun (WGS) entry which is preliminary data.</text>
</comment>
<dbReference type="SUPFAM" id="SSF49785">
    <property type="entry name" value="Galactose-binding domain-like"/>
    <property type="match status" value="1"/>
</dbReference>
<protein>
    <submittedName>
        <fullName evidence="5">Exo-beta-1,3-glucanase (GH17 family)</fullName>
    </submittedName>
</protein>
<dbReference type="Gene3D" id="2.60.120.260">
    <property type="entry name" value="Galactose-binding domain-like"/>
    <property type="match status" value="1"/>
</dbReference>
<dbReference type="GO" id="GO:0005975">
    <property type="term" value="P:carbohydrate metabolic process"/>
    <property type="evidence" value="ECO:0007669"/>
    <property type="project" value="InterPro"/>
</dbReference>
<dbReference type="PROSITE" id="PS50022">
    <property type="entry name" value="FA58C_3"/>
    <property type="match status" value="1"/>
</dbReference>
<dbReference type="Pfam" id="PF22633">
    <property type="entry name" value="F5_F8_type_C_2"/>
    <property type="match status" value="1"/>
</dbReference>
<dbReference type="InterPro" id="IPR006103">
    <property type="entry name" value="Glyco_hydro_2_cat"/>
</dbReference>
<dbReference type="InterPro" id="IPR000421">
    <property type="entry name" value="FA58C"/>
</dbReference>
<evidence type="ECO:0000313" key="6">
    <source>
        <dbReference type="Proteomes" id="UP000237846"/>
    </source>
</evidence>
<dbReference type="PANTHER" id="PTHR43730:SF1">
    <property type="entry name" value="BETA-MANNOSIDASE"/>
    <property type="match status" value="1"/>
</dbReference>
<dbReference type="AlphaFoldDB" id="A0A2T0PYZ2"/>
<dbReference type="GO" id="GO:0006516">
    <property type="term" value="P:glycoprotein catabolic process"/>
    <property type="evidence" value="ECO:0007669"/>
    <property type="project" value="TreeGrafter"/>
</dbReference>
<dbReference type="GO" id="GO:0004567">
    <property type="term" value="F:beta-mannosidase activity"/>
    <property type="evidence" value="ECO:0007669"/>
    <property type="project" value="TreeGrafter"/>
</dbReference>
<dbReference type="Pfam" id="PF02836">
    <property type="entry name" value="Glyco_hydro_2_C"/>
    <property type="match status" value="1"/>
</dbReference>
<dbReference type="RefSeq" id="WP_245930391.1">
    <property type="nucleotide sequence ID" value="NZ_PVZC01000007.1"/>
</dbReference>
<evidence type="ECO:0000256" key="1">
    <source>
        <dbReference type="ARBA" id="ARBA00023295"/>
    </source>
</evidence>
<dbReference type="SUPFAM" id="SSF51445">
    <property type="entry name" value="(Trans)glycosidases"/>
    <property type="match status" value="1"/>
</dbReference>
<evidence type="ECO:0000256" key="3">
    <source>
        <dbReference type="SAM" id="SignalP"/>
    </source>
</evidence>
<evidence type="ECO:0000256" key="2">
    <source>
        <dbReference type="SAM" id="MobiDB-lite"/>
    </source>
</evidence>
<dbReference type="InterPro" id="IPR050887">
    <property type="entry name" value="Beta-mannosidase_GH2"/>
</dbReference>
<keyword evidence="1" id="KW-0326">Glycosidase</keyword>
<sequence length="596" mass="63125">MSTETRPAASRTRRWPSAAAALSLTAALLSWSAPSPATADAAEPAAAPTAASVVEVTGSQGDWELTVDGAPYTVQGLTWGPSTAAAAQYMPDLASMGVNTVRTWGTDATTAPLLDAAAANGIRVIAGFWLQPGGGPGSGGCVDYVNDHDYKGYQLYLMNQWVGAYRDHPGVLMWNVGNESLLGLQNCYSGAQLEAQRDAYAQFVNDAAEEIRALDPNHPVTSTDAWTGAWPYYQEHAPALDLLAVNAYDAVCGIEETWAAGGYDRPYILTEGGPAGEWEVPDDVNGVPLEPTDVQKRDGYRRAWECLMGHEGVALGGTLFHYGIEEDFGGVWFNLLPGGERRLSYYEVAELYGGDRPTNTPPVITGLTVGGDRTAVEAGEGFGLSANVSDPDGDAVSYEVMLSSRYVDDSGALVPAASSGGGGSFTVTAPERPGVWKVYLLARDGRGNIGIETTSIRVVPPDVDGTNIARGAATTASSWQGQNGGEPFPPGNATDGNPESRWASDWSDPQWIQVDLGSVRSFHHVQLVWETAYGRAYQVQTSTDGANWTTVHQETAGNGGVDSIPVGGSGRYVRVLGTGRGTSWGYSLYEFGVYAR</sequence>
<dbReference type="InterPro" id="IPR017853">
    <property type="entry name" value="GH"/>
</dbReference>
<feature type="chain" id="PRO_5015498035" evidence="3">
    <location>
        <begin position="40"/>
        <end position="596"/>
    </location>
</feature>
<gene>
    <name evidence="5" type="ORF">CLV72_107264</name>
</gene>
<reference evidence="5 6" key="1">
    <citation type="submission" date="2018-03" db="EMBL/GenBank/DDBJ databases">
        <title>Genomic Encyclopedia of Archaeal and Bacterial Type Strains, Phase II (KMG-II): from individual species to whole genera.</title>
        <authorList>
            <person name="Goeker M."/>
        </authorList>
    </citation>
    <scope>NUCLEOTIDE SEQUENCE [LARGE SCALE GENOMIC DNA]</scope>
    <source>
        <strain evidence="5 6">DSM 45601</strain>
    </source>
</reference>
<proteinExistence type="predicted"/>
<evidence type="ECO:0000259" key="4">
    <source>
        <dbReference type="PROSITE" id="PS50022"/>
    </source>
</evidence>
<feature type="region of interest" description="Disordered" evidence="2">
    <location>
        <begin position="473"/>
        <end position="504"/>
    </location>
</feature>